<proteinExistence type="predicted"/>
<dbReference type="Proteomes" id="UP000615446">
    <property type="component" value="Unassembled WGS sequence"/>
</dbReference>
<sequence>MNEHKFPYPLKCIRTFVKKKWMCILAIRINVLWIDLTAKESFEHEILFKLSFPKLLALFIYKVPIKHFHLRFRVRRSLPQNPIWRTHDNFTAASEK</sequence>
<accession>A0A8H3LZ33</accession>
<reference evidence="1" key="1">
    <citation type="submission" date="2019-10" db="EMBL/GenBank/DDBJ databases">
        <title>Conservation and host-specific expression of non-tandemly repeated heterogenous ribosome RNA gene in arbuscular mycorrhizal fungi.</title>
        <authorList>
            <person name="Maeda T."/>
            <person name="Kobayashi Y."/>
            <person name="Nakagawa T."/>
            <person name="Ezawa T."/>
            <person name="Yamaguchi K."/>
            <person name="Bino T."/>
            <person name="Nishimoto Y."/>
            <person name="Shigenobu S."/>
            <person name="Kawaguchi M."/>
        </authorList>
    </citation>
    <scope>NUCLEOTIDE SEQUENCE</scope>
    <source>
        <strain evidence="1">HR1</strain>
    </source>
</reference>
<gene>
    <name evidence="1" type="ORF">RCL2_002134600</name>
</gene>
<protein>
    <submittedName>
        <fullName evidence="1">Uncharacterized protein</fullName>
    </submittedName>
</protein>
<name>A0A8H3LZ33_9GLOM</name>
<dbReference type="EMBL" id="BLAL01000236">
    <property type="protein sequence ID" value="GES94620.1"/>
    <property type="molecule type" value="Genomic_DNA"/>
</dbReference>
<dbReference type="AlphaFoldDB" id="A0A8H3LZ33"/>
<comment type="caution">
    <text evidence="1">The sequence shown here is derived from an EMBL/GenBank/DDBJ whole genome shotgun (WGS) entry which is preliminary data.</text>
</comment>
<organism evidence="1 2">
    <name type="scientific">Rhizophagus clarus</name>
    <dbReference type="NCBI Taxonomy" id="94130"/>
    <lineage>
        <taxon>Eukaryota</taxon>
        <taxon>Fungi</taxon>
        <taxon>Fungi incertae sedis</taxon>
        <taxon>Mucoromycota</taxon>
        <taxon>Glomeromycotina</taxon>
        <taxon>Glomeromycetes</taxon>
        <taxon>Glomerales</taxon>
        <taxon>Glomeraceae</taxon>
        <taxon>Rhizophagus</taxon>
    </lineage>
</organism>
<evidence type="ECO:0000313" key="1">
    <source>
        <dbReference type="EMBL" id="GES94620.1"/>
    </source>
</evidence>
<evidence type="ECO:0000313" key="2">
    <source>
        <dbReference type="Proteomes" id="UP000615446"/>
    </source>
</evidence>